<name>A0A2S4M8L1_9BURK</name>
<dbReference type="RefSeq" id="WP_181315592.1">
    <property type="nucleotide sequence ID" value="NZ_PVUA01000008.1"/>
</dbReference>
<accession>A0A2S4M8L1</accession>
<organism evidence="1 2">
    <name type="scientific">Paraburkholderia eburnea</name>
    <dbReference type="NCBI Taxonomy" id="1189126"/>
    <lineage>
        <taxon>Bacteria</taxon>
        <taxon>Pseudomonadati</taxon>
        <taxon>Pseudomonadota</taxon>
        <taxon>Betaproteobacteria</taxon>
        <taxon>Burkholderiales</taxon>
        <taxon>Burkholderiaceae</taxon>
        <taxon>Paraburkholderia</taxon>
    </lineage>
</organism>
<dbReference type="EMBL" id="PQGA01000007">
    <property type="protein sequence ID" value="POR51080.1"/>
    <property type="molecule type" value="Genomic_DNA"/>
</dbReference>
<comment type="caution">
    <text evidence="1">The sequence shown here is derived from an EMBL/GenBank/DDBJ whole genome shotgun (WGS) entry which is preliminary data.</text>
</comment>
<reference evidence="1 2" key="1">
    <citation type="submission" date="2018-01" db="EMBL/GenBank/DDBJ databases">
        <title>Genomic Encyclopedia of Type Strains, Phase III (KMG-III): the genomes of soil and plant-associated and newly described type strains.</title>
        <authorList>
            <person name="Whitman W."/>
        </authorList>
    </citation>
    <scope>NUCLEOTIDE SEQUENCE [LARGE SCALE GENOMIC DNA]</scope>
    <source>
        <strain evidence="1 2">JCM 18070</strain>
    </source>
</reference>
<sequence>MSVSFPLPHAKVLLANAEANVTRVPQAHHLTGLLRRLADKSNQRYFDAICDAAFSLDPALLRQPFAPPAGDSWRRAISERRKEGLRPFLQDMHHVAEYQRRDWKLIFRIVGMPRRYKYNAMLCSRLARDALNIVGDPEFGCLHAFFERFIEPGAGWEQSSLRSALLEAFPGLYPDSLIQSLGISHPVGLADLVILKRMGIVVDKNSQLKNPSRSACQQAVLFYRDIAAKTGQTFEYVAAVFRASFAWSRFDTRSFSIYRAAVCFAYGPRCQACSHVSYCQKRDIEPLTHDRANRWLSLYPEFQHHFCNLRSTLGQLPHSATDAAVWCLRFETAFHERPGFRIPDPECLKSVRAALVTLPATALQEAWRRWADERFPQDSPLLIRRDYPAEFWPVDSLADSKLPCVLEFSPFRFFAGHGDLLLAEYIRRGETTIPLLAVDWEQVADIIEDMDSATLA</sequence>
<dbReference type="AlphaFoldDB" id="A0A2S4M8L1"/>
<proteinExistence type="predicted"/>
<protein>
    <submittedName>
        <fullName evidence="1">Uncharacterized protein</fullName>
    </submittedName>
</protein>
<keyword evidence="2" id="KW-1185">Reference proteome</keyword>
<gene>
    <name evidence="1" type="ORF">B0G62_107107</name>
</gene>
<evidence type="ECO:0000313" key="1">
    <source>
        <dbReference type="EMBL" id="POR51080.1"/>
    </source>
</evidence>
<evidence type="ECO:0000313" key="2">
    <source>
        <dbReference type="Proteomes" id="UP000237381"/>
    </source>
</evidence>
<dbReference type="Proteomes" id="UP000237381">
    <property type="component" value="Unassembled WGS sequence"/>
</dbReference>